<protein>
    <submittedName>
        <fullName evidence="1">Uncharacterized protein</fullName>
    </submittedName>
</protein>
<proteinExistence type="predicted"/>
<name>A0AAJ5VTQ1_9HYPH</name>
<evidence type="ECO:0000313" key="2">
    <source>
        <dbReference type="Proteomes" id="UP001217476"/>
    </source>
</evidence>
<dbReference type="EMBL" id="CP119312">
    <property type="protein sequence ID" value="WEK03437.1"/>
    <property type="molecule type" value="Genomic_DNA"/>
</dbReference>
<dbReference type="AlphaFoldDB" id="A0AAJ5VTQ1"/>
<organism evidence="1 2">
    <name type="scientific">Candidatus Devosia phytovorans</name>
    <dbReference type="NCBI Taxonomy" id="3121372"/>
    <lineage>
        <taxon>Bacteria</taxon>
        <taxon>Pseudomonadati</taxon>
        <taxon>Pseudomonadota</taxon>
        <taxon>Alphaproteobacteria</taxon>
        <taxon>Hyphomicrobiales</taxon>
        <taxon>Devosiaceae</taxon>
        <taxon>Devosia</taxon>
    </lineage>
</organism>
<reference evidence="1" key="1">
    <citation type="submission" date="2023-03" db="EMBL/GenBank/DDBJ databases">
        <title>Andean soil-derived lignocellulolytic bacterial consortium as a source of novel taxa and putative plastic-active enzymes.</title>
        <authorList>
            <person name="Diaz-Garcia L."/>
            <person name="Chuvochina M."/>
            <person name="Feuerriegel G."/>
            <person name="Bunk B."/>
            <person name="Sproer C."/>
            <person name="Streit W.R."/>
            <person name="Rodriguez L.M."/>
            <person name="Overmann J."/>
            <person name="Jimenez D.J."/>
        </authorList>
    </citation>
    <scope>NUCLEOTIDE SEQUENCE</scope>
    <source>
        <strain evidence="1">MAG 4196</strain>
    </source>
</reference>
<sequence>MSARVLKPLLLSLVLLAAGVGGYFYWFYEAPRASGPLSQALLERFDPAESQQVVNDILAAHMDVGAPVAEQRTVLESNGFDCAISLVEETGAQLLTCRRPIDGRRYCDRVRYVAYETAVGDIIQSLGATTHVSNRDRMLGRCSYTPPSPED</sequence>
<accession>A0AAJ5VTQ1</accession>
<evidence type="ECO:0000313" key="1">
    <source>
        <dbReference type="EMBL" id="WEK03437.1"/>
    </source>
</evidence>
<dbReference type="Proteomes" id="UP001217476">
    <property type="component" value="Chromosome"/>
</dbReference>
<gene>
    <name evidence="1" type="ORF">P0Y65_14700</name>
</gene>